<dbReference type="SUPFAM" id="SSF55856">
    <property type="entry name" value="Cytochrome b5-like heme/steroid binding domain"/>
    <property type="match status" value="1"/>
</dbReference>
<dbReference type="KEGG" id="csq:CSCA_1671"/>
<dbReference type="PANTHER" id="PTHR10281:SF76">
    <property type="entry name" value="CALCUTTA CUP-RELATED"/>
    <property type="match status" value="1"/>
</dbReference>
<dbReference type="HOGENOM" id="CLU_131979_0_0_9"/>
<organism evidence="3 4">
    <name type="scientific">Clostridium scatologenes</name>
    <dbReference type="NCBI Taxonomy" id="1548"/>
    <lineage>
        <taxon>Bacteria</taxon>
        <taxon>Bacillati</taxon>
        <taxon>Bacillota</taxon>
        <taxon>Clostridia</taxon>
        <taxon>Eubacteriales</taxon>
        <taxon>Clostridiaceae</taxon>
        <taxon>Clostridium</taxon>
    </lineage>
</organism>
<gene>
    <name evidence="3" type="ORF">CSCA_1671</name>
</gene>
<name>A0A0E3GQL8_CLOSL</name>
<accession>A0A0E3GQL8</accession>
<evidence type="ECO:0000313" key="3">
    <source>
        <dbReference type="EMBL" id="AKA68796.1"/>
    </source>
</evidence>
<proteinExistence type="inferred from homology"/>
<keyword evidence="4" id="KW-1185">Reference proteome</keyword>
<protein>
    <submittedName>
        <fullName evidence="3">Cytochrome b5</fullName>
    </submittedName>
</protein>
<dbReference type="Pfam" id="PF00173">
    <property type="entry name" value="Cyt-b5"/>
    <property type="match status" value="1"/>
</dbReference>
<dbReference type="Gene3D" id="3.10.120.10">
    <property type="entry name" value="Cytochrome b5-like heme/steroid binding domain"/>
    <property type="match status" value="1"/>
</dbReference>
<comment type="similarity">
    <text evidence="1">Belongs to the cytochrome b5 family. MAPR subfamily.</text>
</comment>
<feature type="domain" description="Cytochrome b5 heme-binding" evidence="2">
    <location>
        <begin position="68"/>
        <end position="140"/>
    </location>
</feature>
<evidence type="ECO:0000256" key="1">
    <source>
        <dbReference type="ARBA" id="ARBA00038357"/>
    </source>
</evidence>
<dbReference type="STRING" id="1548.CSCA_1671"/>
<sequence>MDKRTSQELKNMLQEINYYKKLINASICPYEKIYLINTIAYKVTEILDDINMNENMEREVPIQSSNEFTIEELAEYDGSMGKPAYVAVNGIVYDLSFSSVWGGGTHFGLYAGRDLSKEFKSCHGNKVEMLKNLPVVGKIK</sequence>
<dbReference type="AlphaFoldDB" id="A0A0E3GQL8"/>
<dbReference type="EMBL" id="CP009933">
    <property type="protein sequence ID" value="AKA68796.1"/>
    <property type="molecule type" value="Genomic_DNA"/>
</dbReference>
<evidence type="ECO:0000313" key="4">
    <source>
        <dbReference type="Proteomes" id="UP000033115"/>
    </source>
</evidence>
<evidence type="ECO:0000259" key="2">
    <source>
        <dbReference type="SMART" id="SM01117"/>
    </source>
</evidence>
<dbReference type="PANTHER" id="PTHR10281">
    <property type="entry name" value="MEMBRANE-ASSOCIATED PROGESTERONE RECEPTOR COMPONENT-RELATED"/>
    <property type="match status" value="1"/>
</dbReference>
<dbReference type="SMART" id="SM01117">
    <property type="entry name" value="Cyt-b5"/>
    <property type="match status" value="1"/>
</dbReference>
<dbReference type="InterPro" id="IPR050577">
    <property type="entry name" value="MAPR/NEUFC/NENF-like"/>
</dbReference>
<dbReference type="InterPro" id="IPR036400">
    <property type="entry name" value="Cyt_B5-like_heme/steroid_sf"/>
</dbReference>
<dbReference type="Proteomes" id="UP000033115">
    <property type="component" value="Chromosome"/>
</dbReference>
<dbReference type="InterPro" id="IPR001199">
    <property type="entry name" value="Cyt_B5-like_heme/steroid-bd"/>
</dbReference>
<reference evidence="3 4" key="1">
    <citation type="journal article" date="2015" name="J. Biotechnol.">
        <title>Complete genome sequence of a malodorant-producing acetogen, Clostridium scatologenes ATCC 25775(T).</title>
        <authorList>
            <person name="Zhu Z."/>
            <person name="Guo T."/>
            <person name="Zheng H."/>
            <person name="Song T."/>
            <person name="Ouyang P."/>
            <person name="Xie J."/>
        </authorList>
    </citation>
    <scope>NUCLEOTIDE SEQUENCE [LARGE SCALE GENOMIC DNA]</scope>
    <source>
        <strain evidence="3 4">ATCC 25775</strain>
    </source>
</reference>
<dbReference type="RefSeq" id="WP_029159250.1">
    <property type="nucleotide sequence ID" value="NZ_CP009933.1"/>
</dbReference>